<dbReference type="AlphaFoldDB" id="A0A6G4TUM4"/>
<organism evidence="7 8">
    <name type="scientific">Streptomyces coryli</name>
    <dbReference type="NCBI Taxonomy" id="1128680"/>
    <lineage>
        <taxon>Bacteria</taxon>
        <taxon>Bacillati</taxon>
        <taxon>Actinomycetota</taxon>
        <taxon>Actinomycetes</taxon>
        <taxon>Kitasatosporales</taxon>
        <taxon>Streptomycetaceae</taxon>
        <taxon>Streptomyces</taxon>
    </lineage>
</organism>
<evidence type="ECO:0000256" key="3">
    <source>
        <dbReference type="ARBA" id="ARBA00023125"/>
    </source>
</evidence>
<evidence type="ECO:0000256" key="4">
    <source>
        <dbReference type="ARBA" id="ARBA00023163"/>
    </source>
</evidence>
<dbReference type="GO" id="GO:0000976">
    <property type="term" value="F:transcription cis-regulatory region binding"/>
    <property type="evidence" value="ECO:0007669"/>
    <property type="project" value="TreeGrafter"/>
</dbReference>
<keyword evidence="4" id="KW-0804">Transcription</keyword>
<dbReference type="EMBL" id="JAAKZV010000004">
    <property type="protein sequence ID" value="NGN62691.1"/>
    <property type="molecule type" value="Genomic_DNA"/>
</dbReference>
<dbReference type="SUPFAM" id="SSF46689">
    <property type="entry name" value="Homeodomain-like"/>
    <property type="match status" value="1"/>
</dbReference>
<evidence type="ECO:0000259" key="6">
    <source>
        <dbReference type="PROSITE" id="PS50977"/>
    </source>
</evidence>
<dbReference type="Proteomes" id="UP000481583">
    <property type="component" value="Unassembled WGS sequence"/>
</dbReference>
<reference evidence="7 8" key="1">
    <citation type="submission" date="2020-02" db="EMBL/GenBank/DDBJ databases">
        <title>Whole-genome analyses of novel actinobacteria.</title>
        <authorList>
            <person name="Sahin N."/>
        </authorList>
    </citation>
    <scope>NUCLEOTIDE SEQUENCE [LARGE SCALE GENOMIC DNA]</scope>
    <source>
        <strain evidence="7 8">A7024</strain>
    </source>
</reference>
<keyword evidence="2" id="KW-0805">Transcription regulation</keyword>
<feature type="DNA-binding region" description="H-T-H motif" evidence="5">
    <location>
        <begin position="28"/>
        <end position="47"/>
    </location>
</feature>
<dbReference type="InterPro" id="IPR050109">
    <property type="entry name" value="HTH-type_TetR-like_transc_reg"/>
</dbReference>
<dbReference type="InterPro" id="IPR009057">
    <property type="entry name" value="Homeodomain-like_sf"/>
</dbReference>
<protein>
    <submittedName>
        <fullName evidence="7">TetR/AcrR family transcriptional regulator</fullName>
    </submittedName>
</protein>
<keyword evidence="8" id="KW-1185">Reference proteome</keyword>
<evidence type="ECO:0000256" key="2">
    <source>
        <dbReference type="ARBA" id="ARBA00023015"/>
    </source>
</evidence>
<accession>A0A6G4TUM4</accession>
<dbReference type="Pfam" id="PF13977">
    <property type="entry name" value="TetR_C_6"/>
    <property type="match status" value="1"/>
</dbReference>
<dbReference type="Gene3D" id="1.10.357.10">
    <property type="entry name" value="Tetracycline Repressor, domain 2"/>
    <property type="match status" value="1"/>
</dbReference>
<dbReference type="PANTHER" id="PTHR30055:SF234">
    <property type="entry name" value="HTH-TYPE TRANSCRIPTIONAL REGULATOR BETI"/>
    <property type="match status" value="1"/>
</dbReference>
<evidence type="ECO:0000256" key="5">
    <source>
        <dbReference type="PROSITE-ProRule" id="PRU00335"/>
    </source>
</evidence>
<keyword evidence="3 5" id="KW-0238">DNA-binding</keyword>
<dbReference type="SUPFAM" id="SSF48498">
    <property type="entry name" value="Tetracyclin repressor-like, C-terminal domain"/>
    <property type="match status" value="1"/>
</dbReference>
<name>A0A6G4TUM4_9ACTN</name>
<keyword evidence="1" id="KW-0678">Repressor</keyword>
<dbReference type="PROSITE" id="PS50977">
    <property type="entry name" value="HTH_TETR_2"/>
    <property type="match status" value="1"/>
</dbReference>
<sequence length="195" mass="21553">MVDPEQRRAELAEAVWRVITRDGLDHASIRNVAAEAGLSAGSLRHFFPSHSALLEFAMRLVMDRITQRIEALPAAGDPHDDVLQVLSEFLPLDKRRRIESEVWLAFTARALVDPPLRALRDEAYDLLRAACLNQIGRLTGPGAALDADLETDRLYALIDGLLVHGVTRPARATPTTLLAVLDHHLRELAARAHPS</sequence>
<proteinExistence type="predicted"/>
<dbReference type="PANTHER" id="PTHR30055">
    <property type="entry name" value="HTH-TYPE TRANSCRIPTIONAL REGULATOR RUTR"/>
    <property type="match status" value="1"/>
</dbReference>
<evidence type="ECO:0000256" key="1">
    <source>
        <dbReference type="ARBA" id="ARBA00022491"/>
    </source>
</evidence>
<comment type="caution">
    <text evidence="7">The sequence shown here is derived from an EMBL/GenBank/DDBJ whole genome shotgun (WGS) entry which is preliminary data.</text>
</comment>
<feature type="domain" description="HTH tetR-type" evidence="6">
    <location>
        <begin position="5"/>
        <end position="65"/>
    </location>
</feature>
<dbReference type="InterPro" id="IPR036271">
    <property type="entry name" value="Tet_transcr_reg_TetR-rel_C_sf"/>
</dbReference>
<evidence type="ECO:0000313" key="7">
    <source>
        <dbReference type="EMBL" id="NGN62691.1"/>
    </source>
</evidence>
<gene>
    <name evidence="7" type="ORF">G5C51_02085</name>
</gene>
<dbReference type="InterPro" id="IPR039538">
    <property type="entry name" value="BetI_C"/>
</dbReference>
<dbReference type="InterPro" id="IPR001647">
    <property type="entry name" value="HTH_TetR"/>
</dbReference>
<evidence type="ECO:0000313" key="8">
    <source>
        <dbReference type="Proteomes" id="UP000481583"/>
    </source>
</evidence>
<dbReference type="GO" id="GO:0003700">
    <property type="term" value="F:DNA-binding transcription factor activity"/>
    <property type="evidence" value="ECO:0007669"/>
    <property type="project" value="TreeGrafter"/>
</dbReference>
<dbReference type="Pfam" id="PF00440">
    <property type="entry name" value="TetR_N"/>
    <property type="match status" value="1"/>
</dbReference>